<dbReference type="Pfam" id="PF00293">
    <property type="entry name" value="NUDIX"/>
    <property type="match status" value="1"/>
</dbReference>
<dbReference type="EMBL" id="MFZG01000036">
    <property type="protein sequence ID" value="OGK15509.1"/>
    <property type="molecule type" value="Genomic_DNA"/>
</dbReference>
<dbReference type="PANTHER" id="PTHR10885">
    <property type="entry name" value="ISOPENTENYL-DIPHOSPHATE DELTA-ISOMERASE"/>
    <property type="match status" value="1"/>
</dbReference>
<dbReference type="InterPro" id="IPR015797">
    <property type="entry name" value="NUDIX_hydrolase-like_dom_sf"/>
</dbReference>
<gene>
    <name evidence="3" type="ORF">A2774_04420</name>
</gene>
<dbReference type="InterPro" id="IPR000086">
    <property type="entry name" value="NUDIX_hydrolase_dom"/>
</dbReference>
<dbReference type="Gene3D" id="3.90.79.10">
    <property type="entry name" value="Nucleoside Triphosphate Pyrophosphohydrolase"/>
    <property type="match status" value="1"/>
</dbReference>
<dbReference type="AlphaFoldDB" id="A0A1F7G9C5"/>
<dbReference type="PROSITE" id="PS51462">
    <property type="entry name" value="NUDIX"/>
    <property type="match status" value="1"/>
</dbReference>
<sequence length="170" mass="20226">MKDEMVDIVDENNKTLYKTSKKEAHDKGLLHRCVISEIINLKDEWLLFVPSEHKQDKHQYVSPIGGHVQAGESLEDALKREAFEEVGLEDYKFKFIGRGIYNRFVIGRRENHYFNLFEIYSDDKVVLSDETKDFKYFTKEEIKRLMKTDPKIFGGAFHFVYKNIYKKFKE</sequence>
<reference evidence="3 4" key="1">
    <citation type="journal article" date="2016" name="Nat. Commun.">
        <title>Thousands of microbial genomes shed light on interconnected biogeochemical processes in an aquifer system.</title>
        <authorList>
            <person name="Anantharaman K."/>
            <person name="Brown C.T."/>
            <person name="Hug L.A."/>
            <person name="Sharon I."/>
            <person name="Castelle C.J."/>
            <person name="Probst A.J."/>
            <person name="Thomas B.C."/>
            <person name="Singh A."/>
            <person name="Wilkins M.J."/>
            <person name="Karaoz U."/>
            <person name="Brodie E.L."/>
            <person name="Williams K.H."/>
            <person name="Hubbard S.S."/>
            <person name="Banfield J.F."/>
        </authorList>
    </citation>
    <scope>NUCLEOTIDE SEQUENCE [LARGE SCALE GENOMIC DNA]</scope>
</reference>
<dbReference type="GO" id="GO:0016787">
    <property type="term" value="F:hydrolase activity"/>
    <property type="evidence" value="ECO:0007669"/>
    <property type="project" value="UniProtKB-KW"/>
</dbReference>
<accession>A0A1F7G9C5</accession>
<dbReference type="InterPro" id="IPR020084">
    <property type="entry name" value="NUDIX_hydrolase_CS"/>
</dbReference>
<dbReference type="PANTHER" id="PTHR10885:SF0">
    <property type="entry name" value="ISOPENTENYL-DIPHOSPHATE DELTA-ISOMERASE"/>
    <property type="match status" value="1"/>
</dbReference>
<keyword evidence="1" id="KW-0378">Hydrolase</keyword>
<dbReference type="SUPFAM" id="SSF55811">
    <property type="entry name" value="Nudix"/>
    <property type="match status" value="1"/>
</dbReference>
<evidence type="ECO:0000313" key="3">
    <source>
        <dbReference type="EMBL" id="OGK15509.1"/>
    </source>
</evidence>
<name>A0A1F7G9C5_9BACT</name>
<dbReference type="Proteomes" id="UP000177208">
    <property type="component" value="Unassembled WGS sequence"/>
</dbReference>
<evidence type="ECO:0000313" key="4">
    <source>
        <dbReference type="Proteomes" id="UP000177208"/>
    </source>
</evidence>
<protein>
    <recommendedName>
        <fullName evidence="2">Nudix hydrolase domain-containing protein</fullName>
    </recommendedName>
</protein>
<comment type="caution">
    <text evidence="3">The sequence shown here is derived from an EMBL/GenBank/DDBJ whole genome shotgun (WGS) entry which is preliminary data.</text>
</comment>
<proteinExistence type="predicted"/>
<evidence type="ECO:0000259" key="2">
    <source>
        <dbReference type="PROSITE" id="PS51462"/>
    </source>
</evidence>
<evidence type="ECO:0000256" key="1">
    <source>
        <dbReference type="ARBA" id="ARBA00022801"/>
    </source>
</evidence>
<dbReference type="PROSITE" id="PS00893">
    <property type="entry name" value="NUDIX_BOX"/>
    <property type="match status" value="1"/>
</dbReference>
<organism evidence="3 4">
    <name type="scientific">Candidatus Roizmanbacteria bacterium RIFCSPHIGHO2_01_FULL_39_12c</name>
    <dbReference type="NCBI Taxonomy" id="1802031"/>
    <lineage>
        <taxon>Bacteria</taxon>
        <taxon>Candidatus Roizmaniibacteriota</taxon>
    </lineage>
</organism>
<feature type="domain" description="Nudix hydrolase" evidence="2">
    <location>
        <begin position="29"/>
        <end position="159"/>
    </location>
</feature>